<protein>
    <submittedName>
        <fullName evidence="1">Uncharacterized protein</fullName>
    </submittedName>
</protein>
<reference evidence="1 2" key="2">
    <citation type="journal article" date="2012" name="Stand. Genomic Sci.">
        <title>Complete genome sequence of the aquatic bacterium Runella slithyformis type strain (LSU 4(T)).</title>
        <authorList>
            <person name="Copeland A."/>
            <person name="Zhang X."/>
            <person name="Misra M."/>
            <person name="Lapidus A."/>
            <person name="Nolan M."/>
            <person name="Lucas S."/>
            <person name="Deshpande S."/>
            <person name="Cheng J.F."/>
            <person name="Tapia R."/>
            <person name="Goodwin L.A."/>
            <person name="Pitluck S."/>
            <person name="Liolios K."/>
            <person name="Pagani I."/>
            <person name="Ivanova N."/>
            <person name="Mikhailova N."/>
            <person name="Pati A."/>
            <person name="Chen A."/>
            <person name="Palaniappan K."/>
            <person name="Land M."/>
            <person name="Hauser L."/>
            <person name="Pan C."/>
            <person name="Jeffries C.D."/>
            <person name="Detter J.C."/>
            <person name="Brambilla E.M."/>
            <person name="Rohde M."/>
            <person name="Djao O.D."/>
            <person name="Goker M."/>
            <person name="Sikorski J."/>
            <person name="Tindall B.J."/>
            <person name="Woyke T."/>
            <person name="Bristow J."/>
            <person name="Eisen J.A."/>
            <person name="Markowitz V."/>
            <person name="Hugenholtz P."/>
            <person name="Kyrpides N.C."/>
            <person name="Klenk H.P."/>
            <person name="Mavromatis K."/>
        </authorList>
    </citation>
    <scope>NUCLEOTIDE SEQUENCE [LARGE SCALE GENOMIC DNA]</scope>
    <source>
        <strain evidence="2">ATCC 29530 / DSM 19594 / LMG 11500 / NCIMB 11436 / LSU 4</strain>
    </source>
</reference>
<gene>
    <name evidence="1" type="ordered locus">Runsl_1064</name>
</gene>
<evidence type="ECO:0000313" key="1">
    <source>
        <dbReference type="EMBL" id="AEI47495.1"/>
    </source>
</evidence>
<sequence>MSLKCNPFHEKPECELLAGTNKVFVAKDSGAISEYRLENPNQRWVVKLKVDGCLIPSDSQKKCDFLFLACEKEGGKTAYFVELKGGNLGDAIEQIQSAIEILYPKLTDFSFRCRIVQTKTPPMRIINQKKEALLSFLKKTKFAVNVKNSKITDLIQIQSTPHKETI</sequence>
<dbReference type="EMBL" id="CP002859">
    <property type="protein sequence ID" value="AEI47495.1"/>
    <property type="molecule type" value="Genomic_DNA"/>
</dbReference>
<dbReference type="AlphaFoldDB" id="A0A7U3ZHX1"/>
<evidence type="ECO:0000313" key="2">
    <source>
        <dbReference type="Proteomes" id="UP000000493"/>
    </source>
</evidence>
<organism evidence="1 2">
    <name type="scientific">Runella slithyformis (strain ATCC 29530 / DSM 19594 / LMG 11500 / NCIMB 11436 / LSU 4)</name>
    <dbReference type="NCBI Taxonomy" id="761193"/>
    <lineage>
        <taxon>Bacteria</taxon>
        <taxon>Pseudomonadati</taxon>
        <taxon>Bacteroidota</taxon>
        <taxon>Cytophagia</taxon>
        <taxon>Cytophagales</taxon>
        <taxon>Spirosomataceae</taxon>
        <taxon>Runella</taxon>
    </lineage>
</organism>
<dbReference type="Proteomes" id="UP000000493">
    <property type="component" value="Chromosome"/>
</dbReference>
<reference evidence="2" key="1">
    <citation type="submission" date="2011-06" db="EMBL/GenBank/DDBJ databases">
        <title>The complete genome of chromosome of Runella slithyformis DSM 19594.</title>
        <authorList>
            <consortium name="US DOE Joint Genome Institute (JGI-PGF)"/>
            <person name="Lucas S."/>
            <person name="Han J."/>
            <person name="Lapidus A."/>
            <person name="Bruce D."/>
            <person name="Goodwin L."/>
            <person name="Pitluck S."/>
            <person name="Peters L."/>
            <person name="Kyrpides N."/>
            <person name="Mavromatis K."/>
            <person name="Ivanova N."/>
            <person name="Ovchinnikova G."/>
            <person name="Zhang X."/>
            <person name="Misra M."/>
            <person name="Detter J.C."/>
            <person name="Tapia R."/>
            <person name="Han C."/>
            <person name="Land M."/>
            <person name="Hauser L."/>
            <person name="Markowitz V."/>
            <person name="Cheng J.-F."/>
            <person name="Hugenholtz P."/>
            <person name="Woyke T."/>
            <person name="Wu D."/>
            <person name="Tindall B."/>
            <person name="Faehrich R."/>
            <person name="Brambilla E."/>
            <person name="Klenk H.-P."/>
            <person name="Eisen J.A."/>
        </authorList>
    </citation>
    <scope>NUCLEOTIDE SEQUENCE [LARGE SCALE GENOMIC DNA]</scope>
    <source>
        <strain evidence="2">ATCC 29530 / DSM 19594 / LMG 11500 / NCIMB 11436 / LSU 4</strain>
    </source>
</reference>
<dbReference type="RefSeq" id="WP_013926814.1">
    <property type="nucleotide sequence ID" value="NC_015703.1"/>
</dbReference>
<keyword evidence="2" id="KW-1185">Reference proteome</keyword>
<accession>A0A7U3ZHX1</accession>
<proteinExistence type="predicted"/>
<name>A0A7U3ZHX1_RUNSL</name>
<dbReference type="KEGG" id="rsi:Runsl_1064"/>